<dbReference type="PROSITE" id="PS01096">
    <property type="entry name" value="PPIC_PPIASE_1"/>
    <property type="match status" value="1"/>
</dbReference>
<dbReference type="PROSITE" id="PS50198">
    <property type="entry name" value="PPIC_PPIASE_2"/>
    <property type="match status" value="1"/>
</dbReference>
<evidence type="ECO:0000313" key="3">
    <source>
        <dbReference type="EMBL" id="MBL4938446.1"/>
    </source>
</evidence>
<sequence length="247" mass="28334">MENKILAVVNGGEITERDLQNALVKFPRERQAYLMTEEGKKQLLDQIISFELIYNYAKDNNIEKDQDYIARLEVAKKEILTQTAINIMLADVSVTDEEVKAYYEVNQHYFQTEGAVTARHILVDNIETANEVKAKIEDGMNFEMAAMQYSSCPSKEQGGSLGQFTKGQMVPEFETAAFNLNIGEISDPVKTQFGYHIIKVEDKVSPSVRPLEEVQDLIKRELLNERESFKYMQLTEDLKKKYSVEIK</sequence>
<dbReference type="EMBL" id="JAESWC010000020">
    <property type="protein sequence ID" value="MBL4938446.1"/>
    <property type="molecule type" value="Genomic_DNA"/>
</dbReference>
<dbReference type="SUPFAM" id="SSF109998">
    <property type="entry name" value="Triger factor/SurA peptide-binding domain-like"/>
    <property type="match status" value="1"/>
</dbReference>
<dbReference type="PANTHER" id="PTHR47245:SF2">
    <property type="entry name" value="PEPTIDYL-PROLYL CIS-TRANS ISOMERASE HP_0175-RELATED"/>
    <property type="match status" value="1"/>
</dbReference>
<dbReference type="Pfam" id="PF00639">
    <property type="entry name" value="Rotamase"/>
    <property type="match status" value="1"/>
</dbReference>
<evidence type="ECO:0000313" key="4">
    <source>
        <dbReference type="Proteomes" id="UP000632377"/>
    </source>
</evidence>
<dbReference type="InterPro" id="IPR027304">
    <property type="entry name" value="Trigger_fact/SurA_dom_sf"/>
</dbReference>
<dbReference type="Gene3D" id="3.10.50.40">
    <property type="match status" value="1"/>
</dbReference>
<evidence type="ECO:0000256" key="1">
    <source>
        <dbReference type="PROSITE-ProRule" id="PRU00278"/>
    </source>
</evidence>
<keyword evidence="1" id="KW-0697">Rotamase</keyword>
<keyword evidence="1 3" id="KW-0413">Isomerase</keyword>
<proteinExistence type="predicted"/>
<comment type="caution">
    <text evidence="3">The sequence shown here is derived from an EMBL/GenBank/DDBJ whole genome shotgun (WGS) entry which is preliminary data.</text>
</comment>
<keyword evidence="4" id="KW-1185">Reference proteome</keyword>
<reference evidence="3 4" key="1">
    <citation type="submission" date="2021-01" db="EMBL/GenBank/DDBJ databases">
        <title>Genome public.</title>
        <authorList>
            <person name="Liu C."/>
            <person name="Sun Q."/>
        </authorList>
    </citation>
    <scope>NUCLEOTIDE SEQUENCE [LARGE SCALE GENOMIC DNA]</scope>
    <source>
        <strain evidence="3 4">YIM B02515</strain>
    </source>
</reference>
<dbReference type="Gene3D" id="1.10.8.1040">
    <property type="match status" value="1"/>
</dbReference>
<accession>A0ABS1TGF0</accession>
<dbReference type="GO" id="GO:0016853">
    <property type="term" value="F:isomerase activity"/>
    <property type="evidence" value="ECO:0007669"/>
    <property type="project" value="UniProtKB-KW"/>
</dbReference>
<organism evidence="3 4">
    <name type="scientific">Clostridium rhizosphaerae</name>
    <dbReference type="NCBI Taxonomy" id="2803861"/>
    <lineage>
        <taxon>Bacteria</taxon>
        <taxon>Bacillati</taxon>
        <taxon>Bacillota</taxon>
        <taxon>Clostridia</taxon>
        <taxon>Eubacteriales</taxon>
        <taxon>Clostridiaceae</taxon>
        <taxon>Clostridium</taxon>
    </lineage>
</organism>
<dbReference type="InterPro" id="IPR023058">
    <property type="entry name" value="PPIase_PpiC_CS"/>
</dbReference>
<name>A0ABS1TGF0_9CLOT</name>
<gene>
    <name evidence="3" type="ORF">JK636_22300</name>
</gene>
<dbReference type="PANTHER" id="PTHR47245">
    <property type="entry name" value="PEPTIDYLPROLYL ISOMERASE"/>
    <property type="match status" value="1"/>
</dbReference>
<feature type="domain" description="PpiC" evidence="2">
    <location>
        <begin position="113"/>
        <end position="202"/>
    </location>
</feature>
<dbReference type="InterPro" id="IPR050245">
    <property type="entry name" value="PrsA_foldase"/>
</dbReference>
<dbReference type="InterPro" id="IPR000297">
    <property type="entry name" value="PPIase_PpiC"/>
</dbReference>
<protein>
    <submittedName>
        <fullName evidence="3">Peptidylprolyl isomerase</fullName>
    </submittedName>
</protein>
<dbReference type="SUPFAM" id="SSF54534">
    <property type="entry name" value="FKBP-like"/>
    <property type="match status" value="1"/>
</dbReference>
<dbReference type="Proteomes" id="UP000632377">
    <property type="component" value="Unassembled WGS sequence"/>
</dbReference>
<dbReference type="RefSeq" id="WP_202751188.1">
    <property type="nucleotide sequence ID" value="NZ_JAESWC010000020.1"/>
</dbReference>
<evidence type="ECO:0000259" key="2">
    <source>
        <dbReference type="PROSITE" id="PS50198"/>
    </source>
</evidence>
<dbReference type="InterPro" id="IPR046357">
    <property type="entry name" value="PPIase_dom_sf"/>
</dbReference>